<evidence type="ECO:0000313" key="10">
    <source>
        <dbReference type="Proteomes" id="UP000278746"/>
    </source>
</evidence>
<dbReference type="Pfam" id="PF06160">
    <property type="entry name" value="EzrA"/>
    <property type="match status" value="1"/>
</dbReference>
<evidence type="ECO:0000313" key="9">
    <source>
        <dbReference type="EMBL" id="RNA70363.1"/>
    </source>
</evidence>
<dbReference type="Proteomes" id="UP000278746">
    <property type="component" value="Unassembled WGS sequence"/>
</dbReference>
<feature type="coiled-coil region" evidence="8">
    <location>
        <begin position="140"/>
        <end position="170"/>
    </location>
</feature>
<name>A0A3M7TXZ8_9BACI</name>
<gene>
    <name evidence="8 9" type="primary">ezrA</name>
    <name evidence="9" type="ORF">EBO34_10675</name>
</gene>
<sequence length="586" mass="68745">MDALQQTFLHNYDLQRRFPMTAPVIYSLIGLIILAVIIGAVSRKKIYKEVDRLEQWKMKIMNEPVSEEISKIKGLTMSGETEQRFEAWRSEWDDIVTKQLPDVEEKLFDIEESANRYRFRKAKKLMVEVDYTLLAIETHMKNMIKEIDELVESEERNREEISEVQNYYDETKKKLWMKRSTLGDAGGKLDQMMKDVHGTFDAFAEHTAKGNYLLARETLEEMKESLQHINSLIEEVPPYLVLIEKDLPKQLTELSLGLKEMEEKGFAIEHFGFTSQTTKMKQELDQLIDLLYDVKVEEVKEPVAAIQSEIDGIYETLEYEALSKQVVTQEVHELARRVDLLPEHFQQLLVETEEVKMTYRLTEDEYKAHFKLEKTVKEIIQQFMMIEDYIENQKQSYTALRKMVTDFKEKLEAGEAELLHAKEVLEEMRSDERKAEETLRELKQKLISGQKKLQKSNIPGLPKDILKEMDTAEEYFIQASNKLDEVPLSIDEVTHHVDKAHVHIENFMAVLNDLIEKATLAERVIQYGNRFRRKDDRLNILLLQAEEAFRNYQYEEALELSVKAIRPVDPDVLERVQREESLQPSV</sequence>
<dbReference type="NCBIfam" id="NF003413">
    <property type="entry name" value="PRK04778.1-7"/>
    <property type="match status" value="1"/>
</dbReference>
<keyword evidence="8" id="KW-1003">Cell membrane</keyword>
<dbReference type="OrthoDB" id="1654473at2"/>
<keyword evidence="10" id="KW-1185">Reference proteome</keyword>
<evidence type="ECO:0000256" key="5">
    <source>
        <dbReference type="ARBA" id="ARBA00023136"/>
    </source>
</evidence>
<feature type="coiled-coil region" evidence="8">
    <location>
        <begin position="411"/>
        <end position="452"/>
    </location>
</feature>
<accession>A0A3M7TXZ8</accession>
<proteinExistence type="inferred from homology"/>
<evidence type="ECO:0000256" key="7">
    <source>
        <dbReference type="ARBA" id="ARBA00023306"/>
    </source>
</evidence>
<evidence type="ECO:0000256" key="6">
    <source>
        <dbReference type="ARBA" id="ARBA00023210"/>
    </source>
</evidence>
<dbReference type="GO" id="GO:0005886">
    <property type="term" value="C:plasma membrane"/>
    <property type="evidence" value="ECO:0007669"/>
    <property type="project" value="UniProtKB-SubCell"/>
</dbReference>
<keyword evidence="5 8" id="KW-0472">Membrane</keyword>
<keyword evidence="4 8" id="KW-0175">Coiled coil</keyword>
<keyword evidence="3 8" id="KW-1133">Transmembrane helix</keyword>
<dbReference type="HAMAP" id="MF_00728">
    <property type="entry name" value="EzrA"/>
    <property type="match status" value="1"/>
</dbReference>
<keyword evidence="2 8" id="KW-0812">Transmembrane</keyword>
<keyword evidence="1 8" id="KW-0132">Cell division</keyword>
<comment type="caution">
    <text evidence="9">The sequence shown here is derived from an EMBL/GenBank/DDBJ whole genome shotgun (WGS) entry which is preliminary data.</text>
</comment>
<evidence type="ECO:0000256" key="2">
    <source>
        <dbReference type="ARBA" id="ARBA00022692"/>
    </source>
</evidence>
<keyword evidence="7 8" id="KW-0131">Cell cycle</keyword>
<comment type="similarity">
    <text evidence="8">Belongs to the EzrA family.</text>
</comment>
<comment type="subcellular location">
    <subcellularLocation>
        <location evidence="8">Cell membrane</location>
        <topology evidence="8">Single-pass membrane protein</topology>
    </subcellularLocation>
    <text evidence="8">Colocalized with FtsZ to the nascent septal site.</text>
</comment>
<evidence type="ECO:0000256" key="4">
    <source>
        <dbReference type="ARBA" id="ARBA00023054"/>
    </source>
</evidence>
<evidence type="ECO:0000256" key="3">
    <source>
        <dbReference type="ARBA" id="ARBA00022989"/>
    </source>
</evidence>
<feature type="topological domain" description="Cytoplasmic" evidence="8">
    <location>
        <begin position="43"/>
        <end position="586"/>
    </location>
</feature>
<organism evidence="9 10">
    <name type="scientific">Alteribacter keqinensis</name>
    <dbReference type="NCBI Taxonomy" id="2483800"/>
    <lineage>
        <taxon>Bacteria</taxon>
        <taxon>Bacillati</taxon>
        <taxon>Bacillota</taxon>
        <taxon>Bacilli</taxon>
        <taxon>Bacillales</taxon>
        <taxon>Bacillaceae</taxon>
        <taxon>Alteribacter</taxon>
    </lineage>
</organism>
<protein>
    <recommendedName>
        <fullName evidence="8">Septation ring formation regulator EzrA</fullName>
    </recommendedName>
</protein>
<evidence type="ECO:0000256" key="8">
    <source>
        <dbReference type="HAMAP-Rule" id="MF_00728"/>
    </source>
</evidence>
<dbReference type="GO" id="GO:0005940">
    <property type="term" value="C:septin ring"/>
    <property type="evidence" value="ECO:0007669"/>
    <property type="project" value="InterPro"/>
</dbReference>
<feature type="topological domain" description="Extracellular" evidence="8">
    <location>
        <begin position="1"/>
        <end position="23"/>
    </location>
</feature>
<comment type="function">
    <text evidence="8">Negative regulator of FtsZ ring formation; modulates the frequency and position of FtsZ ring formation. Inhibits FtsZ ring formation at polar sites. Interacts either with FtsZ or with one of its binding partners to promote depolymerization.</text>
</comment>
<reference evidence="9 10" key="1">
    <citation type="submission" date="2018-10" db="EMBL/GenBank/DDBJ databases">
        <title>Bacillus Keqinensis sp. nov., a moderately halophilic bacterium isolated from a saline-alkaline lake.</title>
        <authorList>
            <person name="Wang H."/>
        </authorList>
    </citation>
    <scope>NUCLEOTIDE SEQUENCE [LARGE SCALE GENOMIC DNA]</scope>
    <source>
        <strain evidence="9 10">KQ-3</strain>
    </source>
</reference>
<dbReference type="InterPro" id="IPR010379">
    <property type="entry name" value="EzrA"/>
</dbReference>
<dbReference type="GO" id="GO:0000917">
    <property type="term" value="P:division septum assembly"/>
    <property type="evidence" value="ECO:0007669"/>
    <property type="project" value="UniProtKB-KW"/>
</dbReference>
<dbReference type="EMBL" id="RHIB01000001">
    <property type="protein sequence ID" value="RNA70363.1"/>
    <property type="molecule type" value="Genomic_DNA"/>
</dbReference>
<dbReference type="AlphaFoldDB" id="A0A3M7TXZ8"/>
<keyword evidence="6 8" id="KW-0717">Septation</keyword>
<dbReference type="GO" id="GO:0000921">
    <property type="term" value="P:septin ring assembly"/>
    <property type="evidence" value="ECO:0007669"/>
    <property type="project" value="InterPro"/>
</dbReference>
<evidence type="ECO:0000256" key="1">
    <source>
        <dbReference type="ARBA" id="ARBA00022618"/>
    </source>
</evidence>